<dbReference type="Proteomes" id="UP000076563">
    <property type="component" value="Unassembled WGS sequence"/>
</dbReference>
<dbReference type="InterPro" id="IPR008978">
    <property type="entry name" value="HSP20-like_chaperone"/>
</dbReference>
<dbReference type="CDD" id="cd06464">
    <property type="entry name" value="ACD_sHsps-like"/>
    <property type="match status" value="1"/>
</dbReference>
<evidence type="ECO:0000256" key="2">
    <source>
        <dbReference type="RuleBase" id="RU003616"/>
    </source>
</evidence>
<dbReference type="AlphaFoldDB" id="A0A161SA10"/>
<accession>A0A161SA10</accession>
<dbReference type="PANTHER" id="PTHR11527">
    <property type="entry name" value="HEAT-SHOCK PROTEIN 20 FAMILY MEMBER"/>
    <property type="match status" value="1"/>
</dbReference>
<dbReference type="InterPro" id="IPR031107">
    <property type="entry name" value="Small_HSP"/>
</dbReference>
<evidence type="ECO:0000313" key="5">
    <source>
        <dbReference type="Proteomes" id="UP000076563"/>
    </source>
</evidence>
<evidence type="ECO:0000256" key="1">
    <source>
        <dbReference type="PROSITE-ProRule" id="PRU00285"/>
    </source>
</evidence>
<comment type="caution">
    <text evidence="4">The sequence shown here is derived from an EMBL/GenBank/DDBJ whole genome shotgun (WGS) entry which is preliminary data.</text>
</comment>
<dbReference type="OrthoDB" id="9811615at2"/>
<keyword evidence="5" id="KW-1185">Reference proteome</keyword>
<sequence>MDLDRMKKWLDFAKEFQHGQFWDSVFDKDYTEKAMEQFTQSSAPKPLNNSRFPLADIFKSNHEFIIVLDLPGTRKEDIEISIADYSLNVRGVVNPRYSGMGKVQTERFSGEFERTITFPELVGGTNISAKFDNGIIEIRIPRSHRSKEKIIIE</sequence>
<gene>
    <name evidence="4" type="ORF">AV654_03010</name>
</gene>
<organism evidence="4 5">
    <name type="scientific">Paenibacillus elgii</name>
    <dbReference type="NCBI Taxonomy" id="189691"/>
    <lineage>
        <taxon>Bacteria</taxon>
        <taxon>Bacillati</taxon>
        <taxon>Bacillota</taxon>
        <taxon>Bacilli</taxon>
        <taxon>Bacillales</taxon>
        <taxon>Paenibacillaceae</taxon>
        <taxon>Paenibacillus</taxon>
    </lineage>
</organism>
<comment type="similarity">
    <text evidence="1 2">Belongs to the small heat shock protein (HSP20) family.</text>
</comment>
<evidence type="ECO:0000259" key="3">
    <source>
        <dbReference type="PROSITE" id="PS01031"/>
    </source>
</evidence>
<name>A0A161SA10_9BACL</name>
<dbReference type="RefSeq" id="WP_063184145.1">
    <property type="nucleotide sequence ID" value="NZ_CP121215.1"/>
</dbReference>
<dbReference type="Gene3D" id="2.60.40.790">
    <property type="match status" value="1"/>
</dbReference>
<reference evidence="5" key="1">
    <citation type="submission" date="2016-01" db="EMBL/GenBank/DDBJ databases">
        <title>Draft genome of Chromobacterium sp. F49.</title>
        <authorList>
            <person name="Hong K.W."/>
        </authorList>
    </citation>
    <scope>NUCLEOTIDE SEQUENCE [LARGE SCALE GENOMIC DNA]</scope>
    <source>
        <strain evidence="5">M63</strain>
    </source>
</reference>
<dbReference type="Pfam" id="PF00011">
    <property type="entry name" value="HSP20"/>
    <property type="match status" value="1"/>
</dbReference>
<dbReference type="PROSITE" id="PS01031">
    <property type="entry name" value="SHSP"/>
    <property type="match status" value="1"/>
</dbReference>
<dbReference type="SUPFAM" id="SSF49764">
    <property type="entry name" value="HSP20-like chaperones"/>
    <property type="match status" value="1"/>
</dbReference>
<evidence type="ECO:0000313" key="4">
    <source>
        <dbReference type="EMBL" id="KZE76685.1"/>
    </source>
</evidence>
<dbReference type="EMBL" id="LQRA01000066">
    <property type="protein sequence ID" value="KZE76685.1"/>
    <property type="molecule type" value="Genomic_DNA"/>
</dbReference>
<dbReference type="InterPro" id="IPR002068">
    <property type="entry name" value="A-crystallin/Hsp20_dom"/>
</dbReference>
<protein>
    <recommendedName>
        <fullName evidence="3">SHSP domain-containing protein</fullName>
    </recommendedName>
</protein>
<proteinExistence type="inferred from homology"/>
<feature type="domain" description="SHSP" evidence="3">
    <location>
        <begin position="45"/>
        <end position="153"/>
    </location>
</feature>